<dbReference type="Proteomes" id="UP000015102">
    <property type="component" value="Unassembled WGS sequence"/>
</dbReference>
<dbReference type="EMBL" id="CAQQ02091268">
    <property type="status" value="NOT_ANNOTATED_CDS"/>
    <property type="molecule type" value="Genomic_DNA"/>
</dbReference>
<protein>
    <recommendedName>
        <fullName evidence="3">Major facilitator superfamily (MFS) profile domain-containing protein</fullName>
    </recommendedName>
</protein>
<dbReference type="EMBL" id="CAQQ02091270">
    <property type="status" value="NOT_ANNOTATED_CDS"/>
    <property type="molecule type" value="Genomic_DNA"/>
</dbReference>
<dbReference type="HOGENOM" id="CLU_1012968_0_0_1"/>
<proteinExistence type="predicted"/>
<dbReference type="STRING" id="36166.T1GQX5"/>
<reference evidence="2" key="1">
    <citation type="submission" date="2013-02" db="EMBL/GenBank/DDBJ databases">
        <authorList>
            <person name="Hughes D."/>
        </authorList>
    </citation>
    <scope>NUCLEOTIDE SEQUENCE</scope>
    <source>
        <strain>Durham</strain>
        <strain evidence="2">NC isolate 2 -- Noor lab</strain>
    </source>
</reference>
<evidence type="ECO:0000313" key="2">
    <source>
        <dbReference type="Proteomes" id="UP000015102"/>
    </source>
</evidence>
<dbReference type="SUPFAM" id="SSF103473">
    <property type="entry name" value="MFS general substrate transporter"/>
    <property type="match status" value="1"/>
</dbReference>
<organism evidence="1 2">
    <name type="scientific">Megaselia scalaris</name>
    <name type="common">Humpbacked fly</name>
    <name type="synonym">Phora scalaris</name>
    <dbReference type="NCBI Taxonomy" id="36166"/>
    <lineage>
        <taxon>Eukaryota</taxon>
        <taxon>Metazoa</taxon>
        <taxon>Ecdysozoa</taxon>
        <taxon>Arthropoda</taxon>
        <taxon>Hexapoda</taxon>
        <taxon>Insecta</taxon>
        <taxon>Pterygota</taxon>
        <taxon>Neoptera</taxon>
        <taxon>Endopterygota</taxon>
        <taxon>Diptera</taxon>
        <taxon>Brachycera</taxon>
        <taxon>Muscomorpha</taxon>
        <taxon>Platypezoidea</taxon>
        <taxon>Phoridae</taxon>
        <taxon>Megaseliini</taxon>
        <taxon>Megaselia</taxon>
    </lineage>
</organism>
<evidence type="ECO:0008006" key="3">
    <source>
        <dbReference type="Google" id="ProtNLM"/>
    </source>
</evidence>
<dbReference type="EnsemblMetazoa" id="MESCA006041-RA">
    <property type="protein sequence ID" value="MESCA006041-PA"/>
    <property type="gene ID" value="MESCA006041"/>
</dbReference>
<accession>T1GQX5</accession>
<sequence length="275" mass="30123">MVKVPRKPKALEDIPEEDDIGIVLKFESAEDAQKNEHKSLLSIEESLPKSPEIQYLAINGDNNFVRSASAAVVQNVHKQGENEFGVTRSRKISTPVRVPRNQTFTQGDGLQMNSQSKLNRINMLRNSSKNQLSRRSPSTSSFQYLSTPFHGSTLSFQPKEFSSHLSLASGTGAASIADNQYGTDNEPAAKEKSKFFDLSLLKDPMYLVILISNSTNAISYTNFIILLPAYGISLGFDKSLAAYLISIVSTTDLIGRIGGSALSDLNLMPKTCGRD</sequence>
<keyword evidence="2" id="KW-1185">Reference proteome</keyword>
<evidence type="ECO:0000313" key="1">
    <source>
        <dbReference type="EnsemblMetazoa" id="MESCA006041-PA"/>
    </source>
</evidence>
<dbReference type="InterPro" id="IPR036259">
    <property type="entry name" value="MFS_trans_sf"/>
</dbReference>
<reference evidence="1" key="2">
    <citation type="submission" date="2015-06" db="UniProtKB">
        <authorList>
            <consortium name="EnsemblMetazoa"/>
        </authorList>
    </citation>
    <scope>IDENTIFICATION</scope>
</reference>
<dbReference type="OMA" id="VIMADTY"/>
<name>T1GQX5_MEGSC</name>
<dbReference type="EMBL" id="CAQQ02091269">
    <property type="status" value="NOT_ANNOTATED_CDS"/>
    <property type="molecule type" value="Genomic_DNA"/>
</dbReference>
<dbReference type="AlphaFoldDB" id="T1GQX5"/>